<evidence type="ECO:0000259" key="5">
    <source>
        <dbReference type="Pfam" id="PF23524"/>
    </source>
</evidence>
<feature type="domain" description="MGAT4 A/B/C C-terminal" evidence="5">
    <location>
        <begin position="386"/>
        <end position="520"/>
    </location>
</feature>
<dbReference type="VEuPathDB" id="VectorBase:AALB20_026417"/>
<comment type="pathway">
    <text evidence="1">Protein modification; protein glycosylation.</text>
</comment>
<evidence type="ECO:0000256" key="3">
    <source>
        <dbReference type="ARBA" id="ARBA00022679"/>
    </source>
</evidence>
<proteinExistence type="predicted"/>
<sequence>MHIRGCFYEILFVLLPYTILVIFIAANYSSEQSKPRRMTEFQMSRQDRNSTASTYAINKASLDNSDTLEGISSSSSSPIVDGTTVAQFEESIQLPSAVDFLPHLTDAASLQPSYIESKHRRGVSIVIGIPTVKREKKSYLIETIDNIISNMDEIEQNDTMIVVYVGEQDLANVKIIAQQIRLRFGSFIDSGFLEIIAPSSSYYPDMNNLRRTLDDPLERLRWRSKQNLDFAFLMAYARAIGTFYLQLEDDIITKKGFVTTMKTFALEKTLNSTSSHWFALDFCQLGFIGKMFKSADLPWLISFFQMFYSDQPVDWLLSYVLNIKTCGLGESSKICAKRLAEVNIRYEPSLFQHVGIHSSLPGKVQKLKDEKFGEIPKFTPHHNPPAEVRSSIQPHQSYTIEKAYAGENFFWGLSPKRDDLIEFRFKQPATVHKYLFRSGSLEQPSDRFYNTTVEVLPVDADRLKGSAGVAYNVTKDGFLVVGSFNSIGIAEGVIDSQVSELKELRLHVHSDMKNWVVLRENAVPTPKRLYSVELSAGVL</sequence>
<evidence type="ECO:0000313" key="7">
    <source>
        <dbReference type="Proteomes" id="UP000069272"/>
    </source>
</evidence>
<dbReference type="GO" id="GO:0006487">
    <property type="term" value="P:protein N-linked glycosylation"/>
    <property type="evidence" value="ECO:0007669"/>
    <property type="project" value="TreeGrafter"/>
</dbReference>
<reference evidence="6" key="2">
    <citation type="submission" date="2022-08" db="UniProtKB">
        <authorList>
            <consortium name="EnsemblMetazoa"/>
        </authorList>
    </citation>
    <scope>IDENTIFICATION</scope>
    <source>
        <strain evidence="6">STECLA/ALBI9_A</strain>
    </source>
</reference>
<dbReference type="InterPro" id="IPR056576">
    <property type="entry name" value="MGAT4_A/B/C_C"/>
</dbReference>
<name>A0A182F1M7_ANOAL</name>
<dbReference type="InterPro" id="IPR057279">
    <property type="entry name" value="MGAT4"/>
</dbReference>
<keyword evidence="7" id="KW-1185">Reference proteome</keyword>
<dbReference type="Pfam" id="PF23524">
    <property type="entry name" value="MGAT4A_C"/>
    <property type="match status" value="1"/>
</dbReference>
<dbReference type="GO" id="GO:0005783">
    <property type="term" value="C:endoplasmic reticulum"/>
    <property type="evidence" value="ECO:0007669"/>
    <property type="project" value="TreeGrafter"/>
</dbReference>
<keyword evidence="2" id="KW-0328">Glycosyltransferase</keyword>
<dbReference type="GO" id="GO:0008375">
    <property type="term" value="F:acetylglucosaminyltransferase activity"/>
    <property type="evidence" value="ECO:0007669"/>
    <property type="project" value="TreeGrafter"/>
</dbReference>
<organism evidence="6 7">
    <name type="scientific">Anopheles albimanus</name>
    <name type="common">New world malaria mosquito</name>
    <dbReference type="NCBI Taxonomy" id="7167"/>
    <lineage>
        <taxon>Eukaryota</taxon>
        <taxon>Metazoa</taxon>
        <taxon>Ecdysozoa</taxon>
        <taxon>Arthropoda</taxon>
        <taxon>Hexapoda</taxon>
        <taxon>Insecta</taxon>
        <taxon>Pterygota</taxon>
        <taxon>Neoptera</taxon>
        <taxon>Endopterygota</taxon>
        <taxon>Diptera</taxon>
        <taxon>Nematocera</taxon>
        <taxon>Culicoidea</taxon>
        <taxon>Culicidae</taxon>
        <taxon>Anophelinae</taxon>
        <taxon>Anopheles</taxon>
    </lineage>
</organism>
<dbReference type="STRING" id="7167.A0A182F1M7"/>
<evidence type="ECO:0000313" key="6">
    <source>
        <dbReference type="EnsemblMetazoa" id="AALB000356-PA"/>
    </source>
</evidence>
<dbReference type="Pfam" id="PF04666">
    <property type="entry name" value="MGAT4_cons"/>
    <property type="match status" value="1"/>
</dbReference>
<dbReference type="GO" id="GO:0005793">
    <property type="term" value="C:endoplasmic reticulum-Golgi intermediate compartment"/>
    <property type="evidence" value="ECO:0007669"/>
    <property type="project" value="TreeGrafter"/>
</dbReference>
<dbReference type="VEuPathDB" id="VectorBase:AALB000356"/>
<dbReference type="AlphaFoldDB" id="A0A182F1M7"/>
<keyword evidence="3" id="KW-0808">Transferase</keyword>
<dbReference type="PANTHER" id="PTHR12062:SF9">
    <property type="entry name" value="ALPHA-1,3-MANNOSYL-GLYCOPROTEIN 4-BETA-N-ACETYLGLUCOSAMINYLTRANSFERASE A, ISOFORM A"/>
    <property type="match status" value="1"/>
</dbReference>
<dbReference type="Proteomes" id="UP000069272">
    <property type="component" value="Chromosome 2L"/>
</dbReference>
<evidence type="ECO:0000256" key="1">
    <source>
        <dbReference type="ARBA" id="ARBA00004922"/>
    </source>
</evidence>
<dbReference type="PANTHER" id="PTHR12062">
    <property type="entry name" value="N-ACETYLGLUCOSAMINYLTRANSFERASE VI"/>
    <property type="match status" value="1"/>
</dbReference>
<evidence type="ECO:0000256" key="2">
    <source>
        <dbReference type="ARBA" id="ARBA00022676"/>
    </source>
</evidence>
<protein>
    <recommendedName>
        <fullName evidence="8">Alpha-1,3-mannosyl-glycoprotein 4-beta-N-acetylglucosaminyltransferase A</fullName>
    </recommendedName>
</protein>
<dbReference type="GO" id="GO:0005795">
    <property type="term" value="C:Golgi stack"/>
    <property type="evidence" value="ECO:0007669"/>
    <property type="project" value="TreeGrafter"/>
</dbReference>
<dbReference type="EnsemblMetazoa" id="AALB000356-RA">
    <property type="protein sequence ID" value="AALB000356-PA"/>
    <property type="gene ID" value="AALB000356"/>
</dbReference>
<accession>A0A182F1M7</accession>
<evidence type="ECO:0008006" key="8">
    <source>
        <dbReference type="Google" id="ProtNLM"/>
    </source>
</evidence>
<feature type="domain" description="MGAT4 conserved region" evidence="4">
    <location>
        <begin position="97"/>
        <end position="372"/>
    </location>
</feature>
<dbReference type="InterPro" id="IPR006759">
    <property type="entry name" value="Glyco_transf_54"/>
</dbReference>
<evidence type="ECO:0000259" key="4">
    <source>
        <dbReference type="Pfam" id="PF04666"/>
    </source>
</evidence>
<reference evidence="6 7" key="1">
    <citation type="journal article" date="2017" name="G3 (Bethesda)">
        <title>The Physical Genome Mapping of Anopheles albimanus Corrected Scaffold Misassemblies and Identified Interarm Rearrangements in Genus Anopheles.</title>
        <authorList>
            <person name="Artemov G.N."/>
            <person name="Peery A.N."/>
            <person name="Jiang X."/>
            <person name="Tu Z."/>
            <person name="Stegniy V.N."/>
            <person name="Sharakhova M.V."/>
            <person name="Sharakhov I.V."/>
        </authorList>
    </citation>
    <scope>NUCLEOTIDE SEQUENCE [LARGE SCALE GENOMIC DNA]</scope>
    <source>
        <strain evidence="6 7">ALBI9_A</strain>
    </source>
</reference>